<evidence type="ECO:0000313" key="1">
    <source>
        <dbReference type="EMBL" id="SCB49074.1"/>
    </source>
</evidence>
<reference evidence="1 2" key="1">
    <citation type="submission" date="2016-08" db="EMBL/GenBank/DDBJ databases">
        <authorList>
            <person name="Seilhamer J.J."/>
        </authorList>
    </citation>
    <scope>NUCLEOTIDE SEQUENCE [LARGE SCALE GENOMIC DNA]</scope>
    <source>
        <strain evidence="1 2">P1-7</strain>
    </source>
</reference>
<dbReference type="AlphaFoldDB" id="A0A1C3XAS4"/>
<dbReference type="EMBL" id="FMAF01000029">
    <property type="protein sequence ID" value="SCB49074.1"/>
    <property type="molecule type" value="Genomic_DNA"/>
</dbReference>
<gene>
    <name evidence="1" type="ORF">GA0061101_12949</name>
</gene>
<proteinExistence type="predicted"/>
<protein>
    <submittedName>
        <fullName evidence="1">Uncharacterized protein</fullName>
    </submittedName>
</protein>
<evidence type="ECO:0000313" key="2">
    <source>
        <dbReference type="Proteomes" id="UP000199205"/>
    </source>
</evidence>
<name>A0A1C3XAS4_9HYPH</name>
<accession>A0A1C3XAS4</accession>
<organism evidence="1 2">
    <name type="scientific">Rhizobium lusitanum</name>
    <dbReference type="NCBI Taxonomy" id="293958"/>
    <lineage>
        <taxon>Bacteria</taxon>
        <taxon>Pseudomonadati</taxon>
        <taxon>Pseudomonadota</taxon>
        <taxon>Alphaproteobacteria</taxon>
        <taxon>Hyphomicrobiales</taxon>
        <taxon>Rhizobiaceae</taxon>
        <taxon>Rhizobium/Agrobacterium group</taxon>
        <taxon>Rhizobium</taxon>
    </lineage>
</organism>
<sequence length="94" mass="10033">MFEITFADMDATPDFQTGRQSLEGFDDFCMVGFRLLCGPVLDGISPDVFKIGPASGDRPYSRGLFAICRAHPPQECGVIEGAGFPDSSPAINAS</sequence>
<dbReference type="Proteomes" id="UP000199205">
    <property type="component" value="Unassembled WGS sequence"/>
</dbReference>